<organism evidence="2 3">
    <name type="scientific">Sneathia sanguinegens</name>
    <dbReference type="NCBI Taxonomy" id="40543"/>
    <lineage>
        <taxon>Bacteria</taxon>
        <taxon>Fusobacteriati</taxon>
        <taxon>Fusobacteriota</taxon>
        <taxon>Fusobacteriia</taxon>
        <taxon>Fusobacteriales</taxon>
        <taxon>Leptotrichiaceae</taxon>
        <taxon>Sneathia</taxon>
    </lineage>
</organism>
<reference evidence="2 3" key="1">
    <citation type="submission" date="2023-06" db="EMBL/GenBank/DDBJ databases">
        <title>Antibody response to the Sneathia vaginalis cytopathogenic toxin A during pregnancy.</title>
        <authorList>
            <person name="Mccoy Z.T."/>
            <person name="Serrano M.G."/>
            <person name="Spaine K."/>
            <person name="Edwards D.J."/>
            <person name="Buck G.A."/>
            <person name="Jefferson K."/>
        </authorList>
    </citation>
    <scope>NUCLEOTIDE SEQUENCE [LARGE SCALE GENOMIC DNA]</scope>
    <source>
        <strain evidence="2 3">CCUG 42621</strain>
    </source>
</reference>
<dbReference type="SUPFAM" id="SSF51569">
    <property type="entry name" value="Aldolase"/>
    <property type="match status" value="1"/>
</dbReference>
<dbReference type="Pfam" id="PF00923">
    <property type="entry name" value="TAL_FSA"/>
    <property type="match status" value="1"/>
</dbReference>
<keyword evidence="3" id="KW-1185">Reference proteome</keyword>
<evidence type="ECO:0000313" key="2">
    <source>
        <dbReference type="EMBL" id="MDK9580039.1"/>
    </source>
</evidence>
<dbReference type="Proteomes" id="UP001225134">
    <property type="component" value="Unassembled WGS sequence"/>
</dbReference>
<dbReference type="RefSeq" id="WP_277284239.1">
    <property type="nucleotide sequence ID" value="NZ_CAMPUK010000001.1"/>
</dbReference>
<evidence type="ECO:0000256" key="1">
    <source>
        <dbReference type="ARBA" id="ARBA00023270"/>
    </source>
</evidence>
<dbReference type="InterPro" id="IPR001585">
    <property type="entry name" value="TAL/FSA"/>
</dbReference>
<dbReference type="InterPro" id="IPR013785">
    <property type="entry name" value="Aldolase_TIM"/>
</dbReference>
<dbReference type="PANTHER" id="PTHR10683">
    <property type="entry name" value="TRANSALDOLASE"/>
    <property type="match status" value="1"/>
</dbReference>
<name>A0ABT7HHP6_9FUSO</name>
<gene>
    <name evidence="2" type="ORF">QQA45_00645</name>
</gene>
<sequence length="235" mass="26701">MSINIYADGAVLEDMLELYKNFPFIKGFTTNPSLMKKAGITNYNEFARKVLRTIKDLPISFEVFSDDFEEMKKEAEIISSWGENVYVKIPITNSKGVYTEEVVRYLSNKDIKLNITAILTVKQVEDALSWLKKGSSNIISVFAGRISDSGRDATVYMKKAVELCHSKENVKLLWASPREAYNIVQADEIGVDIITVTKPLIEKYVKFGKDLDKISLETVQMFLEDAKKLGYKIEI</sequence>
<comment type="caution">
    <text evidence="2">The sequence shown here is derived from an EMBL/GenBank/DDBJ whole genome shotgun (WGS) entry which is preliminary data.</text>
</comment>
<dbReference type="InterPro" id="IPR011861">
    <property type="entry name" value="Transald_staph-type"/>
</dbReference>
<dbReference type="GO" id="GO:0004801">
    <property type="term" value="F:transaldolase activity"/>
    <property type="evidence" value="ECO:0007669"/>
    <property type="project" value="UniProtKB-EC"/>
</dbReference>
<proteinExistence type="predicted"/>
<evidence type="ECO:0000313" key="3">
    <source>
        <dbReference type="Proteomes" id="UP001225134"/>
    </source>
</evidence>
<dbReference type="PANTHER" id="PTHR10683:SF40">
    <property type="entry name" value="FRUCTOSE-6-PHOSPHATE ALDOLASE 1-RELATED"/>
    <property type="match status" value="1"/>
</dbReference>
<keyword evidence="2" id="KW-0808">Transferase</keyword>
<protein>
    <submittedName>
        <fullName evidence="2">Transaldolase</fullName>
        <ecNumber evidence="2">2.2.1.2</ecNumber>
    </submittedName>
</protein>
<dbReference type="EMBL" id="JASSPP010000001">
    <property type="protein sequence ID" value="MDK9580039.1"/>
    <property type="molecule type" value="Genomic_DNA"/>
</dbReference>
<accession>A0ABT7HHP6</accession>
<keyword evidence="1" id="KW-0704">Schiff base</keyword>
<dbReference type="Gene3D" id="3.20.20.70">
    <property type="entry name" value="Aldolase class I"/>
    <property type="match status" value="1"/>
</dbReference>
<dbReference type="NCBIfam" id="TIGR02134">
    <property type="entry name" value="transald_staph"/>
    <property type="match status" value="1"/>
</dbReference>
<dbReference type="EC" id="2.2.1.2" evidence="2"/>